<evidence type="ECO:0000313" key="2">
    <source>
        <dbReference type="EMBL" id="GAA1556618.1"/>
    </source>
</evidence>
<comment type="caution">
    <text evidence="2">The sequence shown here is derived from an EMBL/GenBank/DDBJ whole genome shotgun (WGS) entry which is preliminary data.</text>
</comment>
<dbReference type="RefSeq" id="WP_344510779.1">
    <property type="nucleotide sequence ID" value="NZ_BAAAQD010000025.1"/>
</dbReference>
<evidence type="ECO:0008006" key="4">
    <source>
        <dbReference type="Google" id="ProtNLM"/>
    </source>
</evidence>
<evidence type="ECO:0000313" key="3">
    <source>
        <dbReference type="Proteomes" id="UP001501470"/>
    </source>
</evidence>
<keyword evidence="3" id="KW-1185">Reference proteome</keyword>
<sequence length="476" mass="49196">MTQVTRLLRSEWTKFRTVPGWVRAAAAAALMIVLFPLTGLAGGAPEQRTTVPIGPHGEPVSDAYFFVHRPLAGDGSITVAVTAPSSTSPWAKAGLIVSAGDEPGARYAAIMMTAAHGVRMQHDYLHDRAAAAGGWLRLTRAGDTVTGEVSADGASWSEVDSVRLAGLSGTVQVGLFVACPPLVDGIGTAGNTATATFSDPQLTGAWWPAADWTGDQRGAGTATFAGYPSGTSGGFTASGDGFTVTGAGDLGPAPRNEVPVGATAADLLFGTFPALVVIVVMATQMITTEFRTRLIRTTFSASPHRVRLLAAKAAVLAGVTFTVCLAATVIAVPLWLRVVRGLGLTVFPATDGTLLRAEAGTAALLAVTAVFALAVGTVVRRGATAVTAVVVATVLPHLLARTPFLPPPMAEWLATFTPAAAMAVQQTLTRYPQVDSVYTPATGYYPLSPWAGLAVLCTYTALTFALAVVLLRRRDA</sequence>
<dbReference type="PANTHER" id="PTHR37305:SF1">
    <property type="entry name" value="MEMBRANE PROTEIN"/>
    <property type="match status" value="1"/>
</dbReference>
<name>A0ABN2CEC8_9ACTN</name>
<dbReference type="PANTHER" id="PTHR37305">
    <property type="entry name" value="INTEGRAL MEMBRANE PROTEIN-RELATED"/>
    <property type="match status" value="1"/>
</dbReference>
<dbReference type="Gene3D" id="2.60.120.200">
    <property type="match status" value="1"/>
</dbReference>
<feature type="transmembrane region" description="Helical" evidence="1">
    <location>
        <begin position="382"/>
        <end position="400"/>
    </location>
</feature>
<accession>A0ABN2CEC8</accession>
<feature type="transmembrane region" description="Helical" evidence="1">
    <location>
        <begin position="308"/>
        <end position="335"/>
    </location>
</feature>
<keyword evidence="1" id="KW-1133">Transmembrane helix</keyword>
<dbReference type="EMBL" id="BAAAQD010000025">
    <property type="protein sequence ID" value="GAA1556618.1"/>
    <property type="molecule type" value="Genomic_DNA"/>
</dbReference>
<reference evidence="2 3" key="1">
    <citation type="journal article" date="2019" name="Int. J. Syst. Evol. Microbiol.">
        <title>The Global Catalogue of Microorganisms (GCM) 10K type strain sequencing project: providing services to taxonomists for standard genome sequencing and annotation.</title>
        <authorList>
            <consortium name="The Broad Institute Genomics Platform"/>
            <consortium name="The Broad Institute Genome Sequencing Center for Infectious Disease"/>
            <person name="Wu L."/>
            <person name="Ma J."/>
        </authorList>
    </citation>
    <scope>NUCLEOTIDE SEQUENCE [LARGE SCALE GENOMIC DNA]</scope>
    <source>
        <strain evidence="2 3">JCM 15933</strain>
    </source>
</reference>
<keyword evidence="1" id="KW-0472">Membrane</keyword>
<dbReference type="Proteomes" id="UP001501470">
    <property type="component" value="Unassembled WGS sequence"/>
</dbReference>
<proteinExistence type="predicted"/>
<keyword evidence="1" id="KW-0812">Transmembrane</keyword>
<feature type="transmembrane region" description="Helical" evidence="1">
    <location>
        <begin position="450"/>
        <end position="471"/>
    </location>
</feature>
<organism evidence="2 3">
    <name type="scientific">Dactylosporangium maewongense</name>
    <dbReference type="NCBI Taxonomy" id="634393"/>
    <lineage>
        <taxon>Bacteria</taxon>
        <taxon>Bacillati</taxon>
        <taxon>Actinomycetota</taxon>
        <taxon>Actinomycetes</taxon>
        <taxon>Micromonosporales</taxon>
        <taxon>Micromonosporaceae</taxon>
        <taxon>Dactylosporangium</taxon>
    </lineage>
</organism>
<feature type="transmembrane region" description="Helical" evidence="1">
    <location>
        <begin position="267"/>
        <end position="287"/>
    </location>
</feature>
<feature type="transmembrane region" description="Helical" evidence="1">
    <location>
        <begin position="355"/>
        <end position="375"/>
    </location>
</feature>
<gene>
    <name evidence="2" type="ORF">GCM10009827_091980</name>
</gene>
<protein>
    <recommendedName>
        <fullName evidence="4">DUF1349 domain-containing protein</fullName>
    </recommendedName>
</protein>
<evidence type="ECO:0000256" key="1">
    <source>
        <dbReference type="SAM" id="Phobius"/>
    </source>
</evidence>